<protein>
    <recommendedName>
        <fullName evidence="5">Ig-like domain-containing protein</fullName>
    </recommendedName>
</protein>
<name>A0ABP5C1D4_9ACTN</name>
<dbReference type="InterPro" id="IPR013783">
    <property type="entry name" value="Ig-like_fold"/>
</dbReference>
<reference evidence="4" key="1">
    <citation type="journal article" date="2019" name="Int. J. Syst. Evol. Microbiol.">
        <title>The Global Catalogue of Microorganisms (GCM) 10K type strain sequencing project: providing services to taxonomists for standard genome sequencing and annotation.</title>
        <authorList>
            <consortium name="The Broad Institute Genomics Platform"/>
            <consortium name="The Broad Institute Genome Sequencing Center for Infectious Disease"/>
            <person name="Wu L."/>
            <person name="Ma J."/>
        </authorList>
    </citation>
    <scope>NUCLEOTIDE SEQUENCE [LARGE SCALE GENOMIC DNA]</scope>
    <source>
        <strain evidence="4">JCM 15309</strain>
    </source>
</reference>
<feature type="chain" id="PRO_5046104454" description="Ig-like domain-containing protein" evidence="2">
    <location>
        <begin position="21"/>
        <end position="741"/>
    </location>
</feature>
<evidence type="ECO:0008006" key="5">
    <source>
        <dbReference type="Google" id="ProtNLM"/>
    </source>
</evidence>
<dbReference type="InterPro" id="IPR036179">
    <property type="entry name" value="Ig-like_dom_sf"/>
</dbReference>
<dbReference type="SUPFAM" id="SSF48726">
    <property type="entry name" value="Immunoglobulin"/>
    <property type="match status" value="1"/>
</dbReference>
<feature type="signal peptide" evidence="2">
    <location>
        <begin position="1"/>
        <end position="20"/>
    </location>
</feature>
<evidence type="ECO:0000256" key="2">
    <source>
        <dbReference type="SAM" id="SignalP"/>
    </source>
</evidence>
<sequence>MTIRGLVASAVVIIMGAAFAAPASAASALEVAPRLDGAGTIVQTPIDPLSGEPQALSCASDGSCLLVDRTGHYVAFVDGVWGAPRQFDEASSAVVSSHEGRSYVTGVSCASRDFCLAADQSGASFVYDGTTWFPNGGGPSWGNVRPLMSCWAVGQCLVIAASREWIDDGGTWSDPGDVPDDIWPILTSLTCVSADFCLASDSYGGTETFDGAHWSARTAVSPSNAGGTVSDCSSKAYCVLLSSAGYAVFDGSAWSPLSQLPAGVHDVAGLSCPSAGRCVAIAGDGKAIALQNGTWGAPTDPGMHWLRTVDCSSPTLCIAVDARGRASVFDGNAWSTPELVDPSKGELTAVDCPTASACTAVDSSGNLVRFDGAGWTAPTMTDPSAGFFDVSCPTADFCMVVGRYGDDTNVNGPGVATVVSGSAWTQSVVPHELIHVSCVSTTFCLASTFASGFWRWDGHGWSAVATPPAQDGNPAGWAVSCASPTFCMAGGAVFDGTNWHKTNTRDVAPWDYLQVSCISPTSCQGTAWAGAGAGLNDRVAIAHFDGARWSAPTPVAEDVGWVPGPAAVMDCPRTDMCAITTDGGWYIAHSAKAVADISDIRTDGEFIDDSVDASCPTVTRCFLLSRTAVTQWDGPVPPTPVTSRPTPAASRPIVTSQPVGMRTRRARVVRFHATASGRPAPTIQWQVSANGGRIWRNVAGARSTTLRVRAGRPTTTTFYRAVFRNSVGTAYSRAAKLVVRR</sequence>
<keyword evidence="4" id="KW-1185">Reference proteome</keyword>
<comment type="caution">
    <text evidence="3">The sequence shown here is derived from an EMBL/GenBank/DDBJ whole genome shotgun (WGS) entry which is preliminary data.</text>
</comment>
<keyword evidence="2" id="KW-0732">Signal</keyword>
<evidence type="ECO:0000313" key="3">
    <source>
        <dbReference type="EMBL" id="GAA1954933.1"/>
    </source>
</evidence>
<evidence type="ECO:0000313" key="4">
    <source>
        <dbReference type="Proteomes" id="UP001500571"/>
    </source>
</evidence>
<feature type="region of interest" description="Disordered" evidence="1">
    <location>
        <begin position="634"/>
        <end position="653"/>
    </location>
</feature>
<accession>A0ABP5C1D4</accession>
<dbReference type="EMBL" id="BAAAPB010000001">
    <property type="protein sequence ID" value="GAA1954933.1"/>
    <property type="molecule type" value="Genomic_DNA"/>
</dbReference>
<dbReference type="Gene3D" id="2.60.40.10">
    <property type="entry name" value="Immunoglobulins"/>
    <property type="match status" value="1"/>
</dbReference>
<organism evidence="3 4">
    <name type="scientific">Nocardioides panacihumi</name>
    <dbReference type="NCBI Taxonomy" id="400774"/>
    <lineage>
        <taxon>Bacteria</taxon>
        <taxon>Bacillati</taxon>
        <taxon>Actinomycetota</taxon>
        <taxon>Actinomycetes</taxon>
        <taxon>Propionibacteriales</taxon>
        <taxon>Nocardioidaceae</taxon>
        <taxon>Nocardioides</taxon>
    </lineage>
</organism>
<gene>
    <name evidence="3" type="ORF">GCM10009798_12700</name>
</gene>
<dbReference type="Proteomes" id="UP001500571">
    <property type="component" value="Unassembled WGS sequence"/>
</dbReference>
<evidence type="ECO:0000256" key="1">
    <source>
        <dbReference type="SAM" id="MobiDB-lite"/>
    </source>
</evidence>
<proteinExistence type="predicted"/>
<feature type="compositionally biased region" description="Low complexity" evidence="1">
    <location>
        <begin position="641"/>
        <end position="650"/>
    </location>
</feature>